<comment type="caution">
    <text evidence="1">The sequence shown here is derived from an EMBL/GenBank/DDBJ whole genome shotgun (WGS) entry which is preliminary data.</text>
</comment>
<name>A0A2J0UB43_STEMA</name>
<organism evidence="1 2">
    <name type="scientific">Stenotrophomonas maltophilia</name>
    <name type="common">Pseudomonas maltophilia</name>
    <name type="synonym">Xanthomonas maltophilia</name>
    <dbReference type="NCBI Taxonomy" id="40324"/>
    <lineage>
        <taxon>Bacteria</taxon>
        <taxon>Pseudomonadati</taxon>
        <taxon>Pseudomonadota</taxon>
        <taxon>Gammaproteobacteria</taxon>
        <taxon>Lysobacterales</taxon>
        <taxon>Lysobacteraceae</taxon>
        <taxon>Stenotrophomonas</taxon>
        <taxon>Stenotrophomonas maltophilia group</taxon>
    </lineage>
</organism>
<dbReference type="Proteomes" id="UP000230167">
    <property type="component" value="Unassembled WGS sequence"/>
</dbReference>
<accession>A0A2J0UB43</accession>
<proteinExistence type="predicted"/>
<gene>
    <name evidence="1" type="ORF">B9Y64_13800</name>
</gene>
<evidence type="ECO:0000313" key="2">
    <source>
        <dbReference type="Proteomes" id="UP000230167"/>
    </source>
</evidence>
<dbReference type="AlphaFoldDB" id="A0A2J0UB43"/>
<protein>
    <submittedName>
        <fullName evidence="1">Uncharacterized protein</fullName>
    </submittedName>
</protein>
<dbReference type="EMBL" id="NEQV01000004">
    <property type="protein sequence ID" value="PJL28290.1"/>
    <property type="molecule type" value="Genomic_DNA"/>
</dbReference>
<dbReference type="RefSeq" id="WP_100441200.1">
    <property type="nucleotide sequence ID" value="NZ_CBCPIZ010000056.1"/>
</dbReference>
<reference evidence="1 2" key="1">
    <citation type="journal article" date="2017" name="Front. Microbiol.">
        <title>Double-Face Meets the Bacterial World: The Opportunistic Pathogen Stenotrophomonas maltophilia.</title>
        <authorList>
            <person name="Lira F."/>
            <person name="Berg G."/>
            <person name="Martinez J.L."/>
        </authorList>
    </citation>
    <scope>NUCLEOTIDE SEQUENCE [LARGE SCALE GENOMIC DNA]</scope>
    <source>
        <strain evidence="1 2">EA1</strain>
    </source>
</reference>
<dbReference type="OrthoDB" id="6040522at2"/>
<sequence length="71" mass="7901">MSLQIRIYDRTGLGLRLPEGWWIDLEANVPALVNGAVRIDLPCTASNAHPQLDPEILRGLHRSIDGAQWLS</sequence>
<evidence type="ECO:0000313" key="1">
    <source>
        <dbReference type="EMBL" id="PJL28290.1"/>
    </source>
</evidence>